<keyword evidence="1" id="KW-0472">Membrane</keyword>
<keyword evidence="1" id="KW-0812">Transmembrane</keyword>
<reference evidence="2 3" key="1">
    <citation type="journal article" date="2015" name="Nature">
        <title>rRNA introns, odd ribosomes, and small enigmatic genomes across a large radiation of phyla.</title>
        <authorList>
            <person name="Brown C.T."/>
            <person name="Hug L.A."/>
            <person name="Thomas B.C."/>
            <person name="Sharon I."/>
            <person name="Castelle C.J."/>
            <person name="Singh A."/>
            <person name="Wilkins M.J."/>
            <person name="Williams K.H."/>
            <person name="Banfield J.F."/>
        </authorList>
    </citation>
    <scope>NUCLEOTIDE SEQUENCE [LARGE SCALE GENOMIC DNA]</scope>
</reference>
<keyword evidence="1" id="KW-1133">Transmembrane helix</keyword>
<dbReference type="Pfam" id="PF13196">
    <property type="entry name" value="DUF4012"/>
    <property type="match status" value="1"/>
</dbReference>
<organism evidence="2 3">
    <name type="scientific">Candidatus Woesebacteria bacterium GW2011_GWB1_38_5b</name>
    <dbReference type="NCBI Taxonomy" id="1618569"/>
    <lineage>
        <taxon>Bacteria</taxon>
        <taxon>Candidatus Woeseibacteriota</taxon>
    </lineage>
</organism>
<evidence type="ECO:0000256" key="1">
    <source>
        <dbReference type="SAM" id="Phobius"/>
    </source>
</evidence>
<name>A0A0G0MJN6_9BACT</name>
<evidence type="ECO:0000313" key="3">
    <source>
        <dbReference type="Proteomes" id="UP000034181"/>
    </source>
</evidence>
<gene>
    <name evidence="2" type="ORF">US96_C0046G0004</name>
</gene>
<evidence type="ECO:0008006" key="4">
    <source>
        <dbReference type="Google" id="ProtNLM"/>
    </source>
</evidence>
<dbReference type="AlphaFoldDB" id="A0A0G0MJN6"/>
<dbReference type="Proteomes" id="UP000034181">
    <property type="component" value="Unassembled WGS sequence"/>
</dbReference>
<dbReference type="InterPro" id="IPR025101">
    <property type="entry name" value="DUF4012"/>
</dbReference>
<feature type="transmembrane region" description="Helical" evidence="1">
    <location>
        <begin position="30"/>
        <end position="49"/>
    </location>
</feature>
<dbReference type="EMBL" id="LBUZ01000046">
    <property type="protein sequence ID" value="KKQ73949.1"/>
    <property type="molecule type" value="Genomic_DNA"/>
</dbReference>
<sequence length="630" mass="70801">MPLTNLNKKYDRRERYSYHPQKKGNKAKRIFTIILILFIALAIPSFFAYQSAKKLSFNAKRAAEGFKNGNFAEVKLGVDEMKNASSALNLSVDAMIWVRVIPFLGDYYGDARHFAKAGNNELRAAQKIVDIIEPSKNELGLNGAPMAGPEKIAQMVKIMDKVIPELDKISPELKKASDEVKSIKVEKYPEKVGKYNVRSLVDTGKNFIMGASVAATDHKEALQVAPRALGQPDPKNYLLIFQNDKEIRATGGFMTAYAFLKLDKGKVDSSQSDDIYHLDEKLLDVCLRKICPLAPPEPLVKYLPEADGKPRQAWSLRDANLSPDVPTSMKQFEKMYSFIGEGTPWDGIILIDTHVVEELIKITGPIEVYGTTYSAENDNRCNCPNVIFELENYAQIIERGEKDRKAILGALMQQILAKSLETSTEKMPEFINVGVKLANSKNMLFYMHDQKTQDALAKLNWTGQIKEVGGDYLHINDSNFAGGKSNLYVEEKVELDINIKDGKVKNKLTIEYKNPSQPKSWLNNVVNRDYIRVYVPMGAKLSANKGSDAAVQTKDELGKTYFDAFIQVRPANSRVISFEYELPNSFSGKEYPLLIQKQPGSKDFEYTVKVNGKQKAKFNLDSDKELKLSI</sequence>
<evidence type="ECO:0000313" key="2">
    <source>
        <dbReference type="EMBL" id="KKQ73949.1"/>
    </source>
</evidence>
<accession>A0A0G0MJN6</accession>
<comment type="caution">
    <text evidence="2">The sequence shown here is derived from an EMBL/GenBank/DDBJ whole genome shotgun (WGS) entry which is preliminary data.</text>
</comment>
<proteinExistence type="predicted"/>
<protein>
    <recommendedName>
        <fullName evidence="4">DUF4012 domain-containing protein</fullName>
    </recommendedName>
</protein>